<reference evidence="3" key="1">
    <citation type="submission" date="2015-11" db="EMBL/GenBank/DDBJ databases">
        <authorList>
            <person name="Varghese N."/>
        </authorList>
    </citation>
    <scope>NUCLEOTIDE SEQUENCE [LARGE SCALE GENOMIC DNA]</scope>
    <source>
        <strain evidence="3">DSM 45899</strain>
    </source>
</reference>
<proteinExistence type="predicted"/>
<evidence type="ECO:0000256" key="1">
    <source>
        <dbReference type="SAM" id="SignalP"/>
    </source>
</evidence>
<gene>
    <name evidence="2" type="ORF">Ga0074812_125114</name>
</gene>
<organism evidence="2 3">
    <name type="scientific">Parafrankia irregularis</name>
    <dbReference type="NCBI Taxonomy" id="795642"/>
    <lineage>
        <taxon>Bacteria</taxon>
        <taxon>Bacillati</taxon>
        <taxon>Actinomycetota</taxon>
        <taxon>Actinomycetes</taxon>
        <taxon>Frankiales</taxon>
        <taxon>Frankiaceae</taxon>
        <taxon>Parafrankia</taxon>
    </lineage>
</organism>
<protein>
    <submittedName>
        <fullName evidence="2">Uncharacterized protein</fullName>
    </submittedName>
</protein>
<dbReference type="EMBL" id="FAOZ01000025">
    <property type="protein sequence ID" value="CUU59223.1"/>
    <property type="molecule type" value="Genomic_DNA"/>
</dbReference>
<name>A0A0S4QUC3_9ACTN</name>
<dbReference type="InterPro" id="IPR046037">
    <property type="entry name" value="DUF5995"/>
</dbReference>
<feature type="signal peptide" evidence="1">
    <location>
        <begin position="1"/>
        <end position="37"/>
    </location>
</feature>
<evidence type="ECO:0000313" key="3">
    <source>
        <dbReference type="Proteomes" id="UP000198802"/>
    </source>
</evidence>
<dbReference type="AlphaFoldDB" id="A0A0S4QUC3"/>
<sequence length="329" mass="35129">MTFMPASRSRASRLFISFIAGLLSAGLSLATAVPATATATTTTTTNITTTEPLFIGWSGLLPPLPAAYSPTQAQQCADGAPECVDATITQMQSRFAPLAASCDHNAVFALTYLRTTEEYRRTAAQPAFFADVAYVNTEDAVFAAYYFHAYDAWLAGDGGGGVSPAWQIAFDAAAGRQLAGAGNILLGMNAHVNRDLPLVLASLGLVTAGGQSRKADHDKVNVMLNRVIDPLLREAADRFDPSIDDIASPLGLSYTVLMQILVAWRETAWRNAERLVNAPTAEARVQIQREIETTAAATATVLRTAYAVPRLLPLGQNRDTYCAARSARS</sequence>
<dbReference type="Pfam" id="PF19458">
    <property type="entry name" value="DUF5995"/>
    <property type="match status" value="1"/>
</dbReference>
<dbReference type="Proteomes" id="UP000198802">
    <property type="component" value="Unassembled WGS sequence"/>
</dbReference>
<evidence type="ECO:0000313" key="2">
    <source>
        <dbReference type="EMBL" id="CUU59223.1"/>
    </source>
</evidence>
<accession>A0A0S4QUC3</accession>
<keyword evidence="3" id="KW-1185">Reference proteome</keyword>
<keyword evidence="1" id="KW-0732">Signal</keyword>
<feature type="chain" id="PRO_5038468842" evidence="1">
    <location>
        <begin position="38"/>
        <end position="329"/>
    </location>
</feature>